<dbReference type="Pfam" id="PF00144">
    <property type="entry name" value="Beta-lactamase"/>
    <property type="match status" value="1"/>
</dbReference>
<feature type="signal peptide" evidence="3">
    <location>
        <begin position="1"/>
        <end position="20"/>
    </location>
</feature>
<organism evidence="5 6">
    <name type="scientific">Rheinheimera baltica</name>
    <dbReference type="NCBI Taxonomy" id="67576"/>
    <lineage>
        <taxon>Bacteria</taxon>
        <taxon>Pseudomonadati</taxon>
        <taxon>Pseudomonadota</taxon>
        <taxon>Gammaproteobacteria</taxon>
        <taxon>Chromatiales</taxon>
        <taxon>Chromatiaceae</taxon>
        <taxon>Rheinheimera</taxon>
    </lineage>
</organism>
<dbReference type="Gene3D" id="3.40.710.10">
    <property type="entry name" value="DD-peptidase/beta-lactamase superfamily"/>
    <property type="match status" value="1"/>
</dbReference>
<dbReference type="SUPFAM" id="SSF56601">
    <property type="entry name" value="beta-lactamase/transpeptidase-like"/>
    <property type="match status" value="1"/>
</dbReference>
<evidence type="ECO:0000256" key="2">
    <source>
        <dbReference type="ARBA" id="ARBA00023136"/>
    </source>
</evidence>
<evidence type="ECO:0000313" key="6">
    <source>
        <dbReference type="Proteomes" id="UP001231109"/>
    </source>
</evidence>
<dbReference type="GO" id="GO:0016787">
    <property type="term" value="F:hydrolase activity"/>
    <property type="evidence" value="ECO:0007669"/>
    <property type="project" value="UniProtKB-KW"/>
</dbReference>
<keyword evidence="3" id="KW-0732">Signal</keyword>
<dbReference type="RefSeq" id="WP_305977583.1">
    <property type="nucleotide sequence ID" value="NZ_JAPJDZ010000169.1"/>
</dbReference>
<comment type="subcellular location">
    <subcellularLocation>
        <location evidence="1">Membrane</location>
    </subcellularLocation>
</comment>
<evidence type="ECO:0000256" key="1">
    <source>
        <dbReference type="ARBA" id="ARBA00004370"/>
    </source>
</evidence>
<comment type="caution">
    <text evidence="5">The sequence shown here is derived from an EMBL/GenBank/DDBJ whole genome shotgun (WGS) entry which is preliminary data.</text>
</comment>
<keyword evidence="2" id="KW-0472">Membrane</keyword>
<proteinExistence type="predicted"/>
<feature type="domain" description="Beta-lactamase-related" evidence="4">
    <location>
        <begin position="52"/>
        <end position="342"/>
    </location>
</feature>
<evidence type="ECO:0000256" key="3">
    <source>
        <dbReference type="SAM" id="SignalP"/>
    </source>
</evidence>
<dbReference type="PANTHER" id="PTHR46825">
    <property type="entry name" value="D-ALANYL-D-ALANINE-CARBOXYPEPTIDASE/ENDOPEPTIDASE AMPH"/>
    <property type="match status" value="1"/>
</dbReference>
<dbReference type="PANTHER" id="PTHR46825:SF11">
    <property type="entry name" value="PENICILLIN-BINDING PROTEIN 4"/>
    <property type="match status" value="1"/>
</dbReference>
<gene>
    <name evidence="5" type="ORF">ORJ04_21160</name>
</gene>
<accession>A0ABT9I4X7</accession>
<keyword evidence="5" id="KW-0378">Hydrolase</keyword>
<evidence type="ECO:0000313" key="5">
    <source>
        <dbReference type="EMBL" id="MDP5138461.1"/>
    </source>
</evidence>
<sequence length="381" mass="41253">MNRLAIFIFALALSSCSAGSDYRSVSSIVQSDKAAMASLAEELQQEHKAGTFDGLVLVAQRDVVLFKSAYGYADREDSVKNSSAAIFDMGSIAKTFTAAAVLQLAQKEKLQLSDTIGDFYPTAPDEIKPITITQLLGHSSGLDNFHNESDFELMDKAQAERRILEMPLIGKPGEKIAYSNAAYTLLAAIVEKVSEQPFQDYVHDNLLTPLNLKSTGFYQDQRVSLNNLARGYGGDDQGLTTFEKGLTWALIGAGGMVTSIDDLAIWSAALKNGAMLPAGASNLAFSKANERWLLGSLAQVEISGESIIQMGGSTDYGYTALIQFVPNRNLLIVLLLNAHDNKYKNATHHRLSRNHILPILLGEGEELPNNSMQPTADASAD</sequence>
<dbReference type="InterPro" id="IPR001466">
    <property type="entry name" value="Beta-lactam-related"/>
</dbReference>
<evidence type="ECO:0000259" key="4">
    <source>
        <dbReference type="Pfam" id="PF00144"/>
    </source>
</evidence>
<keyword evidence="6" id="KW-1185">Reference proteome</keyword>
<dbReference type="InterPro" id="IPR012338">
    <property type="entry name" value="Beta-lactam/transpept-like"/>
</dbReference>
<dbReference type="EMBL" id="JAPJDZ010000169">
    <property type="protein sequence ID" value="MDP5138461.1"/>
    <property type="molecule type" value="Genomic_DNA"/>
</dbReference>
<feature type="chain" id="PRO_5046199807" evidence="3">
    <location>
        <begin position="21"/>
        <end position="381"/>
    </location>
</feature>
<protein>
    <submittedName>
        <fullName evidence="5">Serine hydrolase</fullName>
    </submittedName>
</protein>
<dbReference type="InterPro" id="IPR050491">
    <property type="entry name" value="AmpC-like"/>
</dbReference>
<dbReference type="Proteomes" id="UP001231109">
    <property type="component" value="Unassembled WGS sequence"/>
</dbReference>
<name>A0ABT9I4X7_9GAMM</name>
<dbReference type="PROSITE" id="PS51257">
    <property type="entry name" value="PROKAR_LIPOPROTEIN"/>
    <property type="match status" value="1"/>
</dbReference>
<reference evidence="5 6" key="1">
    <citation type="submission" date="2022-11" db="EMBL/GenBank/DDBJ databases">
        <title>Viruses from the air-sea interface of a natural surface slick.</title>
        <authorList>
            <person name="Rahlff J."/>
            <person name="Holmfeldt K."/>
        </authorList>
    </citation>
    <scope>NUCLEOTIDE SEQUENCE [LARGE SCALE GENOMIC DNA]</scope>
    <source>
        <strain evidence="5 6">SMS4</strain>
    </source>
</reference>